<evidence type="ECO:0000313" key="2">
    <source>
        <dbReference type="Proteomes" id="UP001420932"/>
    </source>
</evidence>
<gene>
    <name evidence="1" type="ORF">Syun_009572</name>
</gene>
<dbReference type="Proteomes" id="UP001420932">
    <property type="component" value="Unassembled WGS sequence"/>
</dbReference>
<proteinExistence type="predicted"/>
<name>A0AAP0KGE1_9MAGN</name>
<dbReference type="AlphaFoldDB" id="A0AAP0KGE1"/>
<keyword evidence="2" id="KW-1185">Reference proteome</keyword>
<accession>A0AAP0KGE1</accession>
<protein>
    <submittedName>
        <fullName evidence="1">Uncharacterized protein</fullName>
    </submittedName>
</protein>
<evidence type="ECO:0000313" key="1">
    <source>
        <dbReference type="EMBL" id="KAK9151263.1"/>
    </source>
</evidence>
<dbReference type="EMBL" id="JBBNAF010000004">
    <property type="protein sequence ID" value="KAK9151263.1"/>
    <property type="molecule type" value="Genomic_DNA"/>
</dbReference>
<comment type="caution">
    <text evidence="1">The sequence shown here is derived from an EMBL/GenBank/DDBJ whole genome shotgun (WGS) entry which is preliminary data.</text>
</comment>
<sequence length="210" mass="23606">MLSLSRFLSRGRGRALTLAVTVMLSPPPQLVRLLRRPLSRSRMHVMCFVLRVLAELPSPILGEQCLPLRTFNRVRVDISIGLILLLEAIRLVEREGARWHGPFLDGYKLVQQRMVNVLRLRMGKARLSHLTHFVLEEENDEIEVITTEVSVIPSGAKRKLAEISVDSNSVNSLAASDLVSKKSLDHGDGNNAVVMIDDEELEGSKKKRLR</sequence>
<organism evidence="1 2">
    <name type="scientific">Stephania yunnanensis</name>
    <dbReference type="NCBI Taxonomy" id="152371"/>
    <lineage>
        <taxon>Eukaryota</taxon>
        <taxon>Viridiplantae</taxon>
        <taxon>Streptophyta</taxon>
        <taxon>Embryophyta</taxon>
        <taxon>Tracheophyta</taxon>
        <taxon>Spermatophyta</taxon>
        <taxon>Magnoliopsida</taxon>
        <taxon>Ranunculales</taxon>
        <taxon>Menispermaceae</taxon>
        <taxon>Menispermoideae</taxon>
        <taxon>Cissampelideae</taxon>
        <taxon>Stephania</taxon>
    </lineage>
</organism>
<reference evidence="1 2" key="1">
    <citation type="submission" date="2024-01" db="EMBL/GenBank/DDBJ databases">
        <title>Genome assemblies of Stephania.</title>
        <authorList>
            <person name="Yang L."/>
        </authorList>
    </citation>
    <scope>NUCLEOTIDE SEQUENCE [LARGE SCALE GENOMIC DNA]</scope>
    <source>
        <strain evidence="1">YNDBR</strain>
        <tissue evidence="1">Leaf</tissue>
    </source>
</reference>